<name>A0A1A8ZGV5_9ACTN</name>
<dbReference type="OrthoDB" id="4156795at2"/>
<dbReference type="GO" id="GO:0005506">
    <property type="term" value="F:iron ion binding"/>
    <property type="evidence" value="ECO:0007669"/>
    <property type="project" value="InterPro"/>
</dbReference>
<keyword evidence="3 10" id="KW-0479">Metal-binding</keyword>
<evidence type="ECO:0000313" key="11">
    <source>
        <dbReference type="EMBL" id="SBT43073.1"/>
    </source>
</evidence>
<dbReference type="InterPro" id="IPR036396">
    <property type="entry name" value="Cyt_P450_sf"/>
</dbReference>
<reference evidence="12" key="1">
    <citation type="submission" date="2016-06" db="EMBL/GenBank/DDBJ databases">
        <authorList>
            <person name="Varghese N."/>
            <person name="Submissions Spin"/>
        </authorList>
    </citation>
    <scope>NUCLEOTIDE SEQUENCE [LARGE SCALE GENOMIC DNA]</scope>
    <source>
        <strain evidence="12">DSM 44815</strain>
    </source>
</reference>
<evidence type="ECO:0000256" key="4">
    <source>
        <dbReference type="ARBA" id="ARBA00022857"/>
    </source>
</evidence>
<dbReference type="PROSITE" id="PS00086">
    <property type="entry name" value="CYTOCHROME_P450"/>
    <property type="match status" value="1"/>
</dbReference>
<dbReference type="InterPro" id="IPR002397">
    <property type="entry name" value="Cyt_P450_B"/>
</dbReference>
<dbReference type="GO" id="GO:0004497">
    <property type="term" value="F:monooxygenase activity"/>
    <property type="evidence" value="ECO:0007669"/>
    <property type="project" value="UniProtKB-KW"/>
</dbReference>
<dbReference type="FunFam" id="1.10.630.10:FF:000018">
    <property type="entry name" value="Cytochrome P450 monooxygenase"/>
    <property type="match status" value="1"/>
</dbReference>
<proteinExistence type="inferred from homology"/>
<dbReference type="PATRIC" id="fig|261654.4.peg.2227"/>
<keyword evidence="5 10" id="KW-0560">Oxidoreductase</keyword>
<evidence type="ECO:0000256" key="2">
    <source>
        <dbReference type="ARBA" id="ARBA00022617"/>
    </source>
</evidence>
<dbReference type="PANTHER" id="PTHR46696:SF1">
    <property type="entry name" value="CYTOCHROME P450 YJIB-RELATED"/>
    <property type="match status" value="1"/>
</dbReference>
<evidence type="ECO:0000256" key="8">
    <source>
        <dbReference type="ARBA" id="ARBA00023194"/>
    </source>
</evidence>
<gene>
    <name evidence="11" type="ORF">GA0070611_2187</name>
</gene>
<evidence type="ECO:0000256" key="5">
    <source>
        <dbReference type="ARBA" id="ARBA00023002"/>
    </source>
</evidence>
<dbReference type="STRING" id="261654.GA0070611_2187"/>
<accession>A0A1A8ZGV5</accession>
<protein>
    <submittedName>
        <fullName evidence="11">Cytochrome P450</fullName>
    </submittedName>
</protein>
<dbReference type="Proteomes" id="UP000199385">
    <property type="component" value="Chromosome I"/>
</dbReference>
<evidence type="ECO:0000256" key="6">
    <source>
        <dbReference type="ARBA" id="ARBA00023004"/>
    </source>
</evidence>
<dbReference type="Gene3D" id="1.10.630.10">
    <property type="entry name" value="Cytochrome P450"/>
    <property type="match status" value="1"/>
</dbReference>
<evidence type="ECO:0000256" key="1">
    <source>
        <dbReference type="ARBA" id="ARBA00010617"/>
    </source>
</evidence>
<keyword evidence="4" id="KW-0521">NADP</keyword>
<dbReference type="Pfam" id="PF00067">
    <property type="entry name" value="p450"/>
    <property type="match status" value="1"/>
</dbReference>
<keyword evidence="6 10" id="KW-0408">Iron</keyword>
<comment type="pathway">
    <text evidence="9">Antibiotic biosynthesis; mycinamicin biosynthesis.</text>
</comment>
<evidence type="ECO:0000256" key="10">
    <source>
        <dbReference type="RuleBase" id="RU000461"/>
    </source>
</evidence>
<comment type="similarity">
    <text evidence="1 10">Belongs to the cytochrome P450 family.</text>
</comment>
<keyword evidence="12" id="KW-1185">Reference proteome</keyword>
<evidence type="ECO:0000256" key="7">
    <source>
        <dbReference type="ARBA" id="ARBA00023033"/>
    </source>
</evidence>
<keyword evidence="8" id="KW-0045">Antibiotic biosynthesis</keyword>
<dbReference type="GO" id="GO:0017000">
    <property type="term" value="P:antibiotic biosynthetic process"/>
    <property type="evidence" value="ECO:0007669"/>
    <property type="project" value="UniProtKB-KW"/>
</dbReference>
<dbReference type="CDD" id="cd20625">
    <property type="entry name" value="CYP164-like"/>
    <property type="match status" value="1"/>
</dbReference>
<dbReference type="EMBL" id="LT594323">
    <property type="protein sequence ID" value="SBT43073.1"/>
    <property type="molecule type" value="Genomic_DNA"/>
</dbReference>
<dbReference type="AlphaFoldDB" id="A0A1A8ZGV5"/>
<evidence type="ECO:0000313" key="12">
    <source>
        <dbReference type="Proteomes" id="UP000199385"/>
    </source>
</evidence>
<keyword evidence="2 10" id="KW-0349">Heme</keyword>
<dbReference type="GO" id="GO:0016705">
    <property type="term" value="F:oxidoreductase activity, acting on paired donors, with incorporation or reduction of molecular oxygen"/>
    <property type="evidence" value="ECO:0007669"/>
    <property type="project" value="InterPro"/>
</dbReference>
<organism evidence="11 12">
    <name type="scientific">Micromonospora auratinigra</name>
    <dbReference type="NCBI Taxonomy" id="261654"/>
    <lineage>
        <taxon>Bacteria</taxon>
        <taxon>Bacillati</taxon>
        <taxon>Actinomycetota</taxon>
        <taxon>Actinomycetes</taxon>
        <taxon>Micromonosporales</taxon>
        <taxon>Micromonosporaceae</taxon>
        <taxon>Micromonospora</taxon>
    </lineage>
</organism>
<dbReference type="PANTHER" id="PTHR46696">
    <property type="entry name" value="P450, PUTATIVE (EUROFUNG)-RELATED"/>
    <property type="match status" value="1"/>
</dbReference>
<keyword evidence="7 10" id="KW-0503">Monooxygenase</keyword>
<sequence>MSIRPEATTGNAEAEQVFLSFLDSPPDDEPFAQYHWLHEHAPVFTTTTGMVVLTRYDDVDLALRHRAMGRGDESVQHLTDLPPQLVEPVMALWKRTMVFANPPLHTRMRRPVAAAFTPRHVEELRARIVARIERLLGELTGGSEVDWVKEFASPLGTGVVGDMLGVPEPDRPELARLSPESMKVFDPMTASTDLPAAAEAVIDMADYFGDLVDDRRREPGEDVVSRLAGALDAGSLERIEVVAASANLLNAGSDTLVNLLSNAMYALLTNPDQLAALPDLPPALLPRAVEELARWDPPLNLNPRTALEPCAIAGVDLVPGQIVIGVQGAANRDPGHYTDPDRLDLTRDEGPSLSFGGGVHYCLGAHLGRLVLGEVLRVLAATGTTVAPAGTARRRPGHNLRGFQYLPVTLTR</sequence>
<evidence type="ECO:0000256" key="3">
    <source>
        <dbReference type="ARBA" id="ARBA00022723"/>
    </source>
</evidence>
<dbReference type="InterPro" id="IPR017972">
    <property type="entry name" value="Cyt_P450_CS"/>
</dbReference>
<dbReference type="SUPFAM" id="SSF48264">
    <property type="entry name" value="Cytochrome P450"/>
    <property type="match status" value="1"/>
</dbReference>
<dbReference type="RefSeq" id="WP_091661905.1">
    <property type="nucleotide sequence ID" value="NZ_LT594323.1"/>
</dbReference>
<evidence type="ECO:0000256" key="9">
    <source>
        <dbReference type="ARBA" id="ARBA00060683"/>
    </source>
</evidence>
<dbReference type="GO" id="GO:0020037">
    <property type="term" value="F:heme binding"/>
    <property type="evidence" value="ECO:0007669"/>
    <property type="project" value="InterPro"/>
</dbReference>
<dbReference type="InterPro" id="IPR001128">
    <property type="entry name" value="Cyt_P450"/>
</dbReference>
<dbReference type="PRINTS" id="PR00359">
    <property type="entry name" value="BP450"/>
</dbReference>